<dbReference type="GO" id="GO:0008324">
    <property type="term" value="F:monoatomic cation transmembrane transporter activity"/>
    <property type="evidence" value="ECO:0007669"/>
    <property type="project" value="InterPro"/>
</dbReference>
<feature type="transmembrane region" description="Helical" evidence="7">
    <location>
        <begin position="27"/>
        <end position="45"/>
    </location>
</feature>
<evidence type="ECO:0000313" key="8">
    <source>
        <dbReference type="EMBL" id="KHF45990.1"/>
    </source>
</evidence>
<accession>A0A837DEZ1</accession>
<proteinExistence type="inferred from homology"/>
<dbReference type="PANTHER" id="PTHR34584:SF1">
    <property type="entry name" value="NA(+)_H(+) ANTIPORTER SUBUNIT E1"/>
    <property type="match status" value="1"/>
</dbReference>
<evidence type="ECO:0000256" key="7">
    <source>
        <dbReference type="SAM" id="Phobius"/>
    </source>
</evidence>
<dbReference type="OrthoDB" id="5243284at2"/>
<dbReference type="AlphaFoldDB" id="A0A837DEZ1"/>
<evidence type="ECO:0000256" key="1">
    <source>
        <dbReference type="ARBA" id="ARBA00004651"/>
    </source>
</evidence>
<keyword evidence="5 7" id="KW-1133">Transmembrane helix</keyword>
<protein>
    <submittedName>
        <fullName evidence="8">Sodium:proton antiporter</fullName>
    </submittedName>
</protein>
<comment type="caution">
    <text evidence="8">The sequence shown here is derived from an EMBL/GenBank/DDBJ whole genome shotgun (WGS) entry which is preliminary data.</text>
</comment>
<keyword evidence="6 7" id="KW-0472">Membrane</keyword>
<evidence type="ECO:0000256" key="5">
    <source>
        <dbReference type="ARBA" id="ARBA00022989"/>
    </source>
</evidence>
<keyword evidence="3" id="KW-1003">Cell membrane</keyword>
<evidence type="ECO:0000256" key="2">
    <source>
        <dbReference type="ARBA" id="ARBA00006228"/>
    </source>
</evidence>
<evidence type="ECO:0000256" key="3">
    <source>
        <dbReference type="ARBA" id="ARBA00022475"/>
    </source>
</evidence>
<comment type="similarity">
    <text evidence="2">Belongs to the CPA3 antiporters (TC 2.A.63) subunit E family.</text>
</comment>
<comment type="subcellular location">
    <subcellularLocation>
        <location evidence="1">Cell membrane</location>
        <topology evidence="1">Multi-pass membrane protein</topology>
    </subcellularLocation>
</comment>
<name>A0A837DEZ1_9PSEU</name>
<organism evidence="8 9">
    <name type="scientific">Saccharomonospora viridis</name>
    <dbReference type="NCBI Taxonomy" id="1852"/>
    <lineage>
        <taxon>Bacteria</taxon>
        <taxon>Bacillati</taxon>
        <taxon>Actinomycetota</taxon>
        <taxon>Actinomycetes</taxon>
        <taxon>Pseudonocardiales</taxon>
        <taxon>Pseudonocardiaceae</taxon>
        <taxon>Saccharomonospora</taxon>
    </lineage>
</organism>
<evidence type="ECO:0000313" key="9">
    <source>
        <dbReference type="Proteomes" id="UP000030848"/>
    </source>
</evidence>
<keyword evidence="4 7" id="KW-0812">Transmembrane</keyword>
<dbReference type="Pfam" id="PF01899">
    <property type="entry name" value="MNHE"/>
    <property type="match status" value="1"/>
</dbReference>
<dbReference type="EMBL" id="JRZE01000001">
    <property type="protein sequence ID" value="KHF45990.1"/>
    <property type="molecule type" value="Genomic_DNA"/>
</dbReference>
<dbReference type="Proteomes" id="UP000030848">
    <property type="component" value="Unassembled WGS sequence"/>
</dbReference>
<dbReference type="OMA" id="AWGIRVG"/>
<dbReference type="RefSeq" id="WP_015787325.1">
    <property type="nucleotide sequence ID" value="NZ_CALJZO010000022.1"/>
</dbReference>
<dbReference type="GO" id="GO:0005886">
    <property type="term" value="C:plasma membrane"/>
    <property type="evidence" value="ECO:0007669"/>
    <property type="project" value="UniProtKB-SubCell"/>
</dbReference>
<dbReference type="InterPro" id="IPR002758">
    <property type="entry name" value="Cation_antiport_E"/>
</dbReference>
<sequence>MALFARIAVLTVLYLLALGKAYPGDLLVGAVLAVVLVIASQRFVLSLKAAEGLPPPVSAVRRIAGVPALLGGTLIDIARGSWKVARYCLRPPPDFEPGLVTIPIGQSSPGSATAWGIRVGIAPDSVVVGIDEKQGHLLAHVLDSRDPDAVRAEELHIYERRQRRVFP</sequence>
<dbReference type="PANTHER" id="PTHR34584">
    <property type="entry name" value="NA(+)/H(+) ANTIPORTER SUBUNIT E1"/>
    <property type="match status" value="1"/>
</dbReference>
<gene>
    <name evidence="8" type="ORF">MINT15_02910</name>
</gene>
<evidence type="ECO:0000256" key="4">
    <source>
        <dbReference type="ARBA" id="ARBA00022692"/>
    </source>
</evidence>
<evidence type="ECO:0000256" key="6">
    <source>
        <dbReference type="ARBA" id="ARBA00023136"/>
    </source>
</evidence>
<reference evidence="8 9" key="1">
    <citation type="submission" date="2014-10" db="EMBL/GenBank/DDBJ databases">
        <title>Genome sequence of Micropolyspora internatus JCM3315.</title>
        <authorList>
            <person name="Shin S.-K."/>
            <person name="Yi H."/>
        </authorList>
    </citation>
    <scope>NUCLEOTIDE SEQUENCE [LARGE SCALE GENOMIC DNA]</scope>
    <source>
        <strain evidence="8 9">JCM 3315</strain>
    </source>
</reference>